<proteinExistence type="inferred from homology"/>
<dbReference type="SUPFAM" id="SSF82689">
    <property type="entry name" value="Mechanosensitive channel protein MscS (YggB), C-terminal domain"/>
    <property type="match status" value="1"/>
</dbReference>
<dbReference type="Pfam" id="PF04972">
    <property type="entry name" value="BON"/>
    <property type="match status" value="1"/>
</dbReference>
<evidence type="ECO:0000256" key="4">
    <source>
        <dbReference type="ARBA" id="ARBA00022692"/>
    </source>
</evidence>
<evidence type="ECO:0000256" key="1">
    <source>
        <dbReference type="ARBA" id="ARBA00004651"/>
    </source>
</evidence>
<comment type="function">
    <text evidence="7">Mechanosensitive channel that participates in the regulation of osmotic pressure changes within the cell, opening in response to stretch forces in the membrane lipid bilayer, without the need for other proteins. Contributes to normal resistance to hypoosmotic shock. Forms an ion channel of 1.0 nanosiemens conductance with a slight preference for anions.</text>
</comment>
<keyword evidence="11" id="KW-1185">Reference proteome</keyword>
<keyword evidence="7" id="KW-0407">Ion channel</keyword>
<accession>A0A1I4AMG4</accession>
<dbReference type="GO" id="GO:0008381">
    <property type="term" value="F:mechanosensitive monoatomic ion channel activity"/>
    <property type="evidence" value="ECO:0007669"/>
    <property type="project" value="InterPro"/>
</dbReference>
<comment type="caution">
    <text evidence="7">Lacks conserved residue(s) required for the propagation of feature annotation.</text>
</comment>
<dbReference type="InterPro" id="IPR006685">
    <property type="entry name" value="MscS_channel_2nd"/>
</dbReference>
<evidence type="ECO:0000256" key="6">
    <source>
        <dbReference type="ARBA" id="ARBA00023136"/>
    </source>
</evidence>
<evidence type="ECO:0000256" key="3">
    <source>
        <dbReference type="ARBA" id="ARBA00022475"/>
    </source>
</evidence>
<keyword evidence="7" id="KW-0406">Ion transport</keyword>
<dbReference type="EMBL" id="FOSP01000009">
    <property type="protein sequence ID" value="SFK56876.1"/>
    <property type="molecule type" value="Genomic_DNA"/>
</dbReference>
<keyword evidence="6 7" id="KW-0472">Membrane</keyword>
<dbReference type="InterPro" id="IPR049278">
    <property type="entry name" value="MS_channel_C"/>
</dbReference>
<comment type="subcellular location">
    <subcellularLocation>
        <location evidence="7">Cell inner membrane</location>
        <topology evidence="7">Multi-pass membrane protein</topology>
    </subcellularLocation>
    <subcellularLocation>
        <location evidence="1">Cell membrane</location>
        <topology evidence="1">Multi-pass membrane protein</topology>
    </subcellularLocation>
</comment>
<sequence>MRKSFTAFVLWMTLVVSPSYADQLTDLIAGDTESQTTPGADKVIDVNSSAQDDKKIQRRLQKIFSEMDNLENIKILTSSGIVTLQGEVNSAPAEKKAIQLSQQVEGVVEVESELVITHDLKERLETTWQKLAKAAKALITGFPVFLLAIIAFTLTVIFGRWLSHRQSLYRRIAPNYFIASLLGQITRLLFILLGLVIALSLLDLTALLGSILGAAGIIGLAVGFAVRDTVENYIASILLSLRNPFEVNDLVNIDGNEGNVVRLTTRATILLSPDGNHIRIPNSIVFKAVIINYTRNAERRFQFDAGIDADQDLQIAQSLALQTLGSIEGVLAEPKPMVIIEELGNSSIVLRIYAWTDQDKFDFLKVRSETIRQIKLAFDQANIVMPEPIYQIKIGNETGIDLKQKDNADQERVYPAHKQPRIITHATIDISTDNTIEKKVVEEHEHGDTENLLGKNASQE</sequence>
<dbReference type="OrthoDB" id="9793781at2"/>
<keyword evidence="3" id="KW-1003">Cell membrane</keyword>
<gene>
    <name evidence="10" type="ORF">SAMN05216302_100976</name>
</gene>
<dbReference type="SUPFAM" id="SSF82861">
    <property type="entry name" value="Mechanosensitive channel protein MscS (YggB), transmembrane region"/>
    <property type="match status" value="1"/>
</dbReference>
<dbReference type="AlphaFoldDB" id="A0A1I4AMG4"/>
<dbReference type="Pfam" id="PF00924">
    <property type="entry name" value="MS_channel_2nd"/>
    <property type="match status" value="1"/>
</dbReference>
<dbReference type="Gene3D" id="1.10.287.1260">
    <property type="match status" value="1"/>
</dbReference>
<dbReference type="STRING" id="52441.SAMN05216302_100976"/>
<dbReference type="InterPro" id="IPR011014">
    <property type="entry name" value="MscS_channel_TM-2"/>
</dbReference>
<feature type="transmembrane region" description="Helical" evidence="7">
    <location>
        <begin position="175"/>
        <end position="198"/>
    </location>
</feature>
<protein>
    <recommendedName>
        <fullName evidence="7">Small-conductance mechanosensitive channel</fullName>
    </recommendedName>
</protein>
<keyword evidence="7" id="KW-0813">Transport</keyword>
<feature type="domain" description="BON" evidence="9">
    <location>
        <begin position="52"/>
        <end position="118"/>
    </location>
</feature>
<keyword evidence="5 7" id="KW-1133">Transmembrane helix</keyword>
<dbReference type="RefSeq" id="WP_090698709.1">
    <property type="nucleotide sequence ID" value="NZ_FOSP01000009.1"/>
</dbReference>
<evidence type="ECO:0000256" key="7">
    <source>
        <dbReference type="RuleBase" id="RU369025"/>
    </source>
</evidence>
<dbReference type="Pfam" id="PF21082">
    <property type="entry name" value="MS_channel_3rd"/>
    <property type="match status" value="1"/>
</dbReference>
<dbReference type="SUPFAM" id="SSF50182">
    <property type="entry name" value="Sm-like ribonucleoproteins"/>
    <property type="match status" value="1"/>
</dbReference>
<evidence type="ECO:0000259" key="9">
    <source>
        <dbReference type="PROSITE" id="PS50914"/>
    </source>
</evidence>
<dbReference type="Proteomes" id="UP000199533">
    <property type="component" value="Unassembled WGS sequence"/>
</dbReference>
<keyword evidence="8" id="KW-0732">Signal</keyword>
<feature type="transmembrane region" description="Helical" evidence="7">
    <location>
        <begin position="142"/>
        <end position="163"/>
    </location>
</feature>
<keyword evidence="7" id="KW-0997">Cell inner membrane</keyword>
<feature type="transmembrane region" description="Helical" evidence="7">
    <location>
        <begin position="204"/>
        <end position="226"/>
    </location>
</feature>
<dbReference type="InterPro" id="IPR007055">
    <property type="entry name" value="BON_dom"/>
</dbReference>
<dbReference type="Gene3D" id="3.30.1340.30">
    <property type="match status" value="1"/>
</dbReference>
<dbReference type="InterPro" id="IPR011066">
    <property type="entry name" value="MscS_channel_C_sf"/>
</dbReference>
<comment type="subunit">
    <text evidence="7">Homoheptamer.</text>
</comment>
<dbReference type="GO" id="GO:0005886">
    <property type="term" value="C:plasma membrane"/>
    <property type="evidence" value="ECO:0007669"/>
    <property type="project" value="UniProtKB-SubCell"/>
</dbReference>
<evidence type="ECO:0000313" key="10">
    <source>
        <dbReference type="EMBL" id="SFK56876.1"/>
    </source>
</evidence>
<organism evidence="10 11">
    <name type="scientific">Nitrosomonas aestuarii</name>
    <dbReference type="NCBI Taxonomy" id="52441"/>
    <lineage>
        <taxon>Bacteria</taxon>
        <taxon>Pseudomonadati</taxon>
        <taxon>Pseudomonadota</taxon>
        <taxon>Betaproteobacteria</taxon>
        <taxon>Nitrosomonadales</taxon>
        <taxon>Nitrosomonadaceae</taxon>
        <taxon>Nitrosomonas</taxon>
    </lineage>
</organism>
<keyword evidence="4 7" id="KW-0812">Transmembrane</keyword>
<evidence type="ECO:0000256" key="5">
    <source>
        <dbReference type="ARBA" id="ARBA00022989"/>
    </source>
</evidence>
<reference evidence="11" key="1">
    <citation type="submission" date="2016-10" db="EMBL/GenBank/DDBJ databases">
        <authorList>
            <person name="Varghese N."/>
            <person name="Submissions S."/>
        </authorList>
    </citation>
    <scope>NUCLEOTIDE SEQUENCE [LARGE SCALE GENOMIC DNA]</scope>
    <source>
        <strain evidence="11">Nm69</strain>
    </source>
</reference>
<evidence type="ECO:0000256" key="2">
    <source>
        <dbReference type="ARBA" id="ARBA00008017"/>
    </source>
</evidence>
<dbReference type="PANTHER" id="PTHR30221:SF1">
    <property type="entry name" value="SMALL-CONDUCTANCE MECHANOSENSITIVE CHANNEL"/>
    <property type="match status" value="1"/>
</dbReference>
<dbReference type="PANTHER" id="PTHR30221">
    <property type="entry name" value="SMALL-CONDUCTANCE MECHANOSENSITIVE CHANNEL"/>
    <property type="match status" value="1"/>
</dbReference>
<feature type="signal peptide" evidence="8">
    <location>
        <begin position="1"/>
        <end position="21"/>
    </location>
</feature>
<dbReference type="PROSITE" id="PS50914">
    <property type="entry name" value="BON"/>
    <property type="match status" value="1"/>
</dbReference>
<evidence type="ECO:0000256" key="8">
    <source>
        <dbReference type="SAM" id="SignalP"/>
    </source>
</evidence>
<dbReference type="Gene3D" id="3.30.70.100">
    <property type="match status" value="1"/>
</dbReference>
<name>A0A1I4AMG4_9PROT</name>
<dbReference type="InterPro" id="IPR045275">
    <property type="entry name" value="MscS_archaea/bacteria_type"/>
</dbReference>
<comment type="similarity">
    <text evidence="2 7">Belongs to the MscS (TC 1.A.23) family.</text>
</comment>
<dbReference type="InterPro" id="IPR023408">
    <property type="entry name" value="MscS_beta-dom_sf"/>
</dbReference>
<evidence type="ECO:0000313" key="11">
    <source>
        <dbReference type="Proteomes" id="UP000199533"/>
    </source>
</evidence>
<dbReference type="InterPro" id="IPR010920">
    <property type="entry name" value="LSM_dom_sf"/>
</dbReference>
<dbReference type="Gene3D" id="2.30.30.60">
    <property type="match status" value="1"/>
</dbReference>
<feature type="chain" id="PRO_5011733512" description="Small-conductance mechanosensitive channel" evidence="8">
    <location>
        <begin position="22"/>
        <end position="460"/>
    </location>
</feature>